<dbReference type="AlphaFoldDB" id="A0A1B0BUD1"/>
<dbReference type="EnsemblMetazoa" id="GPPI040800-RA">
    <property type="protein sequence ID" value="GPPI040800-PA"/>
    <property type="gene ID" value="GPPI040800"/>
</dbReference>
<proteinExistence type="predicted"/>
<evidence type="ECO:0000313" key="2">
    <source>
        <dbReference type="Proteomes" id="UP000092460"/>
    </source>
</evidence>
<dbReference type="EMBL" id="JXJN01020613">
    <property type="status" value="NOT_ANNOTATED_CDS"/>
    <property type="molecule type" value="Genomic_DNA"/>
</dbReference>
<organism evidence="1 2">
    <name type="scientific">Glossina palpalis gambiensis</name>
    <dbReference type="NCBI Taxonomy" id="67801"/>
    <lineage>
        <taxon>Eukaryota</taxon>
        <taxon>Metazoa</taxon>
        <taxon>Ecdysozoa</taxon>
        <taxon>Arthropoda</taxon>
        <taxon>Hexapoda</taxon>
        <taxon>Insecta</taxon>
        <taxon>Pterygota</taxon>
        <taxon>Neoptera</taxon>
        <taxon>Endopterygota</taxon>
        <taxon>Diptera</taxon>
        <taxon>Brachycera</taxon>
        <taxon>Muscomorpha</taxon>
        <taxon>Hippoboscoidea</taxon>
        <taxon>Glossinidae</taxon>
        <taxon>Glossina</taxon>
    </lineage>
</organism>
<name>A0A1B0BUD1_9MUSC</name>
<sequence>YLIITPTHRWLPSVVATSKSRTSRKRVAPANYLQTKSNKYFRLSACFQLNKYTSIIIESSQAFMASLPDDHGTYLEMGATRDLNDNFMAKENLKLLIILTHTTKNIEGDLI</sequence>
<keyword evidence="2" id="KW-1185">Reference proteome</keyword>
<reference evidence="1" key="2">
    <citation type="submission" date="2020-05" db="UniProtKB">
        <authorList>
            <consortium name="EnsemblMetazoa"/>
        </authorList>
    </citation>
    <scope>IDENTIFICATION</scope>
    <source>
        <strain evidence="1">IAEA</strain>
    </source>
</reference>
<dbReference type="VEuPathDB" id="VectorBase:GPPI040800"/>
<reference evidence="2" key="1">
    <citation type="submission" date="2015-01" db="EMBL/GenBank/DDBJ databases">
        <authorList>
            <person name="Aksoy S."/>
            <person name="Warren W."/>
            <person name="Wilson R.K."/>
        </authorList>
    </citation>
    <scope>NUCLEOTIDE SEQUENCE [LARGE SCALE GENOMIC DNA]</scope>
    <source>
        <strain evidence="2">IAEA</strain>
    </source>
</reference>
<accession>A0A1B0BUD1</accession>
<dbReference type="Proteomes" id="UP000092460">
    <property type="component" value="Unassembled WGS sequence"/>
</dbReference>
<protein>
    <submittedName>
        <fullName evidence="1">Uncharacterized protein</fullName>
    </submittedName>
</protein>
<evidence type="ECO:0000313" key="1">
    <source>
        <dbReference type="EnsemblMetazoa" id="GPPI040800-PA"/>
    </source>
</evidence>